<name>A0AAJ6ZX13_PAPXU</name>
<dbReference type="SMART" id="SM01100">
    <property type="entry name" value="CRAL_TRIO_N"/>
    <property type="match status" value="2"/>
</dbReference>
<dbReference type="InterPro" id="IPR001251">
    <property type="entry name" value="CRAL-TRIO_dom"/>
</dbReference>
<dbReference type="InterPro" id="IPR036865">
    <property type="entry name" value="CRAL-TRIO_dom_sf"/>
</dbReference>
<protein>
    <submittedName>
        <fullName evidence="2">Uncharacterized protein LOC106127443</fullName>
    </submittedName>
</protein>
<dbReference type="GO" id="GO:0016020">
    <property type="term" value="C:membrane"/>
    <property type="evidence" value="ECO:0007669"/>
    <property type="project" value="TreeGrafter"/>
</dbReference>
<dbReference type="KEGG" id="pxu:106127443"/>
<proteinExistence type="predicted"/>
<organism evidence="2">
    <name type="scientific">Papilio xuthus</name>
    <name type="common">Asian swallowtail butterfly</name>
    <dbReference type="NCBI Taxonomy" id="66420"/>
    <lineage>
        <taxon>Eukaryota</taxon>
        <taxon>Metazoa</taxon>
        <taxon>Ecdysozoa</taxon>
        <taxon>Arthropoda</taxon>
        <taxon>Hexapoda</taxon>
        <taxon>Insecta</taxon>
        <taxon>Pterygota</taxon>
        <taxon>Neoptera</taxon>
        <taxon>Endopterygota</taxon>
        <taxon>Lepidoptera</taxon>
        <taxon>Glossata</taxon>
        <taxon>Ditrysia</taxon>
        <taxon>Papilionoidea</taxon>
        <taxon>Papilionidae</taxon>
        <taxon>Papilioninae</taxon>
        <taxon>Papilio</taxon>
    </lineage>
</organism>
<feature type="domain" description="CRAL-TRIO" evidence="1">
    <location>
        <begin position="407"/>
        <end position="571"/>
    </location>
</feature>
<dbReference type="AlphaFoldDB" id="A0AAJ6ZX13"/>
<dbReference type="SMART" id="SM00516">
    <property type="entry name" value="SEC14"/>
    <property type="match status" value="2"/>
</dbReference>
<gene>
    <name evidence="2" type="primary">LOC106127443</name>
</gene>
<dbReference type="GO" id="GO:1902936">
    <property type="term" value="F:phosphatidylinositol bisphosphate binding"/>
    <property type="evidence" value="ECO:0007669"/>
    <property type="project" value="TreeGrafter"/>
</dbReference>
<dbReference type="PANTHER" id="PTHR10174:SF216">
    <property type="entry name" value="CRAL-TRIO DOMAIN-CONTAINING PROTEIN-RELATED"/>
    <property type="match status" value="1"/>
</dbReference>
<dbReference type="Gene3D" id="1.20.5.1200">
    <property type="entry name" value="Alpha-tocopherol transfer"/>
    <property type="match status" value="2"/>
</dbReference>
<evidence type="ECO:0000259" key="1">
    <source>
        <dbReference type="PROSITE" id="PS50191"/>
    </source>
</evidence>
<dbReference type="InterPro" id="IPR011074">
    <property type="entry name" value="CRAL/TRIO_N_dom"/>
</dbReference>
<dbReference type="SUPFAM" id="SSF46938">
    <property type="entry name" value="CRAL/TRIO N-terminal domain"/>
    <property type="match status" value="2"/>
</dbReference>
<dbReference type="GeneID" id="106127443"/>
<reference evidence="2" key="1">
    <citation type="submission" date="2025-08" db="UniProtKB">
        <authorList>
            <consortium name="RefSeq"/>
        </authorList>
    </citation>
    <scope>IDENTIFICATION</scope>
</reference>
<dbReference type="Pfam" id="PF00650">
    <property type="entry name" value="CRAL_TRIO"/>
    <property type="match status" value="2"/>
</dbReference>
<evidence type="ECO:0000313" key="2">
    <source>
        <dbReference type="RefSeq" id="XP_013180974.1"/>
    </source>
</evidence>
<dbReference type="InterPro" id="IPR036273">
    <property type="entry name" value="CRAL/TRIO_N_dom_sf"/>
</dbReference>
<dbReference type="SUPFAM" id="SSF52087">
    <property type="entry name" value="CRAL/TRIO domain"/>
    <property type="match status" value="2"/>
</dbReference>
<dbReference type="PANTHER" id="PTHR10174">
    <property type="entry name" value="ALPHA-TOCOPHEROL TRANSFER PROTEIN-RELATED"/>
    <property type="match status" value="1"/>
</dbReference>
<dbReference type="PROSITE" id="PS50191">
    <property type="entry name" value="CRAL_TRIO"/>
    <property type="match status" value="2"/>
</dbReference>
<dbReference type="PRINTS" id="PR00180">
    <property type="entry name" value="CRETINALDHBP"/>
</dbReference>
<sequence length="624" mass="72053">MSLRPLSAELAEKARLELNEDQSRVSDDIQHIKDWLAKQPHLRARTDDQWLLAFLRGCKFSLERTKEKLDLYYTIRKTAPEFYRIKHTDPLFNEILELGSLIVLPKLANPVAPRVSMIRPGSYDADKYAIADVISVKTVIDKILLMEDDNLAVAGSQTILDLDNVTMSHFLQMTPMVIKKMVVATQDALPLRMKGTHYLNTPTGFETIFNAIKSLLTAKNQSRLYVHNKNYDEMYKYISKDILPTEYGGEGGTIKEITDYWKKKVEEYSDFLEADYQYGTDETKRRGKPKTAEDMFGLEGSFRQLQFDYFVKKGCNMTLRPLSSELAEKARLELNEDSNRINDDLHHIKDWLTKQPHLRARTDDQWLIAFLRGCKYSLERTKEKLDLYYSVRNAAPEFYRIKHTDPLFNEILDLGSTIILPKVASPDAPRVTIVRPGQYEPEKYTIADVLSVNTIIDKILLMDDDNMVVAGNQFILDLDKVTMSHFLQMTPMTMKKMVVASQDALPLRMKGTHYLNTPTGFETVFNAMKSLLSAKNQSRLYVHNKNFEEMYKYIPKEILPSEYGGDGGTIKEITDYWKKKVEEYSDFLEADYQYGTDETKRRGKPKTAVDMFGLEGSFRQLNFD</sequence>
<dbReference type="Gene3D" id="3.40.525.10">
    <property type="entry name" value="CRAL-TRIO lipid binding domain"/>
    <property type="match status" value="2"/>
</dbReference>
<dbReference type="Proteomes" id="UP000694872">
    <property type="component" value="Unplaced"/>
</dbReference>
<feature type="domain" description="CRAL-TRIO" evidence="1">
    <location>
        <begin position="91"/>
        <end position="255"/>
    </location>
</feature>
<dbReference type="Gene3D" id="1.10.8.20">
    <property type="entry name" value="N-terminal domain of phosphatidylinositol transfer protein sec14p"/>
    <property type="match status" value="2"/>
</dbReference>
<dbReference type="CDD" id="cd00170">
    <property type="entry name" value="SEC14"/>
    <property type="match status" value="2"/>
</dbReference>
<dbReference type="RefSeq" id="XP_013180974.1">
    <property type="nucleotide sequence ID" value="XM_013325520.1"/>
</dbReference>
<accession>A0AAJ6ZX13</accession>